<keyword evidence="2" id="KW-1185">Reference proteome</keyword>
<dbReference type="RefSeq" id="WP_306762944.1">
    <property type="nucleotide sequence ID" value="NZ_CP118224.1"/>
</dbReference>
<proteinExistence type="predicted"/>
<organism evidence="1 2">
    <name type="scientific">Oceanimonas pelagia</name>
    <dbReference type="NCBI Taxonomy" id="3028314"/>
    <lineage>
        <taxon>Bacteria</taxon>
        <taxon>Pseudomonadati</taxon>
        <taxon>Pseudomonadota</taxon>
        <taxon>Gammaproteobacteria</taxon>
        <taxon>Aeromonadales</taxon>
        <taxon>Aeromonadaceae</taxon>
        <taxon>Oceanimonas</taxon>
    </lineage>
</organism>
<evidence type="ECO:0000313" key="2">
    <source>
        <dbReference type="Proteomes" id="UP001223802"/>
    </source>
</evidence>
<gene>
    <name evidence="1" type="ORF">PU634_04920</name>
</gene>
<dbReference type="Proteomes" id="UP001223802">
    <property type="component" value="Chromosome"/>
</dbReference>
<accession>A0AA50QD14</accession>
<sequence length="126" mass="13667">MKPLNFIEEAARKKLAAPAGWAMSGWERVGDTNDLIVKGGIPYTVKSGTNKGRRSWQGVKLDRAAVTEAETRQAKLDYERDTGNCAVCQGSGKAWAGWDHIDGNRYEPCQRCGATGKAPLIAKEAS</sequence>
<evidence type="ECO:0000313" key="1">
    <source>
        <dbReference type="EMBL" id="WMC11709.1"/>
    </source>
</evidence>
<name>A0AA50QD14_9GAMM</name>
<dbReference type="KEGG" id="ope:PU634_04920"/>
<reference evidence="1 2" key="1">
    <citation type="submission" date="2023-02" db="EMBL/GenBank/DDBJ databases">
        <title>Complete genome sequence of a novel bacterium Oceanimonas sp. NTOU-MSR1 isolated from marine coast sediment.</title>
        <authorList>
            <person name="Yang H.-T."/>
            <person name="Chen Y.-L."/>
            <person name="Ho Y.-N."/>
        </authorList>
    </citation>
    <scope>NUCLEOTIDE SEQUENCE [LARGE SCALE GENOMIC DNA]</scope>
    <source>
        <strain evidence="1 2">NTOU-MSR1</strain>
    </source>
</reference>
<protein>
    <submittedName>
        <fullName evidence="1">Uncharacterized protein</fullName>
    </submittedName>
</protein>
<dbReference type="EMBL" id="CP118224">
    <property type="protein sequence ID" value="WMC11709.1"/>
    <property type="molecule type" value="Genomic_DNA"/>
</dbReference>
<dbReference type="AlphaFoldDB" id="A0AA50QD14"/>